<name>A0A9P6CK07_9AGAR</name>
<accession>A0A9P6CK07</accession>
<dbReference type="Proteomes" id="UP000807353">
    <property type="component" value="Unassembled WGS sequence"/>
</dbReference>
<organism evidence="1 2">
    <name type="scientific">Collybia nuda</name>
    <dbReference type="NCBI Taxonomy" id="64659"/>
    <lineage>
        <taxon>Eukaryota</taxon>
        <taxon>Fungi</taxon>
        <taxon>Dikarya</taxon>
        <taxon>Basidiomycota</taxon>
        <taxon>Agaricomycotina</taxon>
        <taxon>Agaricomycetes</taxon>
        <taxon>Agaricomycetidae</taxon>
        <taxon>Agaricales</taxon>
        <taxon>Tricholomatineae</taxon>
        <taxon>Clitocybaceae</taxon>
        <taxon>Collybia</taxon>
    </lineage>
</organism>
<dbReference type="EMBL" id="MU150230">
    <property type="protein sequence ID" value="KAF9469401.1"/>
    <property type="molecule type" value="Genomic_DNA"/>
</dbReference>
<gene>
    <name evidence="1" type="ORF">BDZ94DRAFT_1207631</name>
</gene>
<keyword evidence="2" id="KW-1185">Reference proteome</keyword>
<dbReference type="AlphaFoldDB" id="A0A9P6CK07"/>
<evidence type="ECO:0000313" key="1">
    <source>
        <dbReference type="EMBL" id="KAF9469401.1"/>
    </source>
</evidence>
<comment type="caution">
    <text evidence="1">The sequence shown here is derived from an EMBL/GenBank/DDBJ whole genome shotgun (WGS) entry which is preliminary data.</text>
</comment>
<reference evidence="1" key="1">
    <citation type="submission" date="2020-11" db="EMBL/GenBank/DDBJ databases">
        <authorList>
            <consortium name="DOE Joint Genome Institute"/>
            <person name="Ahrendt S."/>
            <person name="Riley R."/>
            <person name="Andreopoulos W."/>
            <person name="Labutti K."/>
            <person name="Pangilinan J."/>
            <person name="Ruiz-Duenas F.J."/>
            <person name="Barrasa J.M."/>
            <person name="Sanchez-Garcia M."/>
            <person name="Camarero S."/>
            <person name="Miyauchi S."/>
            <person name="Serrano A."/>
            <person name="Linde D."/>
            <person name="Babiker R."/>
            <person name="Drula E."/>
            <person name="Ayuso-Fernandez I."/>
            <person name="Pacheco R."/>
            <person name="Padilla G."/>
            <person name="Ferreira P."/>
            <person name="Barriuso J."/>
            <person name="Kellner H."/>
            <person name="Castanera R."/>
            <person name="Alfaro M."/>
            <person name="Ramirez L."/>
            <person name="Pisabarro A.G."/>
            <person name="Kuo A."/>
            <person name="Tritt A."/>
            <person name="Lipzen A."/>
            <person name="He G."/>
            <person name="Yan M."/>
            <person name="Ng V."/>
            <person name="Cullen D."/>
            <person name="Martin F."/>
            <person name="Rosso M.-N."/>
            <person name="Henrissat B."/>
            <person name="Hibbett D."/>
            <person name="Martinez A.T."/>
            <person name="Grigoriev I.V."/>
        </authorList>
    </citation>
    <scope>NUCLEOTIDE SEQUENCE</scope>
    <source>
        <strain evidence="1">CBS 247.69</strain>
    </source>
</reference>
<proteinExistence type="predicted"/>
<dbReference type="OrthoDB" id="432970at2759"/>
<evidence type="ECO:0000313" key="2">
    <source>
        <dbReference type="Proteomes" id="UP000807353"/>
    </source>
</evidence>
<sequence length="284" mass="31986">MADSRFLPTSAIERPNGLAPFQEDDFAVVLGFKETTSTPLPRDEQDRLGSLHMHLARNRMFSEDRQNVIFAGFCASYMPSTVNNFINIPVGPLDAALGTQLNNAYFEMLVALQHSPYFFKYFRSSKPIAAAGKELPEILAQRIASFAPLWDRYIVQESRDPEEGHYTAAMGSSLQLLGSLLATFYKELDQRTIVSNETKDALEPWLKKWGQRYPNGFLGRVCARVWRILSREPSFRQEVLGVRRLTKNWDVCGLPACNAGTNLKACGRYVINSVETAPDPPVNF</sequence>
<protein>
    <submittedName>
        <fullName evidence="1">Uncharacterized protein</fullName>
    </submittedName>
</protein>